<reference evidence="1" key="1">
    <citation type="journal article" date="2014" name="Front. Microbiol.">
        <title>High frequency of phylogenetically diverse reductive dehalogenase-homologous genes in deep subseafloor sedimentary metagenomes.</title>
        <authorList>
            <person name="Kawai M."/>
            <person name="Futagami T."/>
            <person name="Toyoda A."/>
            <person name="Takaki Y."/>
            <person name="Nishi S."/>
            <person name="Hori S."/>
            <person name="Arai W."/>
            <person name="Tsubouchi T."/>
            <person name="Morono Y."/>
            <person name="Uchiyama I."/>
            <person name="Ito T."/>
            <person name="Fujiyama A."/>
            <person name="Inagaki F."/>
            <person name="Takami H."/>
        </authorList>
    </citation>
    <scope>NUCLEOTIDE SEQUENCE</scope>
    <source>
        <strain evidence="1">Expedition CK06-06</strain>
    </source>
</reference>
<gene>
    <name evidence="1" type="ORF">S03H2_62985</name>
</gene>
<dbReference type="AlphaFoldDB" id="X1JIE8"/>
<name>X1JIE8_9ZZZZ</name>
<evidence type="ECO:0000313" key="1">
    <source>
        <dbReference type="EMBL" id="GAH81285.1"/>
    </source>
</evidence>
<accession>X1JIE8</accession>
<organism evidence="1">
    <name type="scientific">marine sediment metagenome</name>
    <dbReference type="NCBI Taxonomy" id="412755"/>
    <lineage>
        <taxon>unclassified sequences</taxon>
        <taxon>metagenomes</taxon>
        <taxon>ecological metagenomes</taxon>
    </lineage>
</organism>
<dbReference type="EMBL" id="BARU01040775">
    <property type="protein sequence ID" value="GAH81285.1"/>
    <property type="molecule type" value="Genomic_DNA"/>
</dbReference>
<sequence>MNKIKEKVFNKIEKIDKKFWNNNTPSIVYKTINLTLTQVRKEVEKWYNKDRIDKRDGFNVAIGDEDIKKLLNKLGGGEDEK</sequence>
<comment type="caution">
    <text evidence="1">The sequence shown here is derived from an EMBL/GenBank/DDBJ whole genome shotgun (WGS) entry which is preliminary data.</text>
</comment>
<proteinExistence type="predicted"/>
<protein>
    <submittedName>
        <fullName evidence="1">Uncharacterized protein</fullName>
    </submittedName>
</protein>